<keyword evidence="6 10" id="KW-0798">TonB box</keyword>
<evidence type="ECO:0000256" key="1">
    <source>
        <dbReference type="ARBA" id="ARBA00004571"/>
    </source>
</evidence>
<dbReference type="Pfam" id="PF00593">
    <property type="entry name" value="TonB_dep_Rec_b-barrel"/>
    <property type="match status" value="1"/>
</dbReference>
<evidence type="ECO:0000313" key="14">
    <source>
        <dbReference type="EMBL" id="SEV87747.1"/>
    </source>
</evidence>
<dbReference type="STRING" id="1267423.SAMN05216290_0403"/>
<dbReference type="SUPFAM" id="SSF56935">
    <property type="entry name" value="Porins"/>
    <property type="match status" value="1"/>
</dbReference>
<dbReference type="AlphaFoldDB" id="A0A1I0MHB9"/>
<evidence type="ECO:0000256" key="4">
    <source>
        <dbReference type="ARBA" id="ARBA00022692"/>
    </source>
</evidence>
<feature type="domain" description="TonB-dependent receptor-like beta-barrel" evidence="12">
    <location>
        <begin position="325"/>
        <end position="776"/>
    </location>
</feature>
<dbReference type="PANTHER" id="PTHR30069">
    <property type="entry name" value="TONB-DEPENDENT OUTER MEMBRANE RECEPTOR"/>
    <property type="match status" value="1"/>
</dbReference>
<dbReference type="InterPro" id="IPR037066">
    <property type="entry name" value="Plug_dom_sf"/>
</dbReference>
<evidence type="ECO:0000256" key="5">
    <source>
        <dbReference type="ARBA" id="ARBA00022729"/>
    </source>
</evidence>
<proteinExistence type="inferred from homology"/>
<dbReference type="Pfam" id="PF13715">
    <property type="entry name" value="CarbopepD_reg_2"/>
    <property type="match status" value="1"/>
</dbReference>
<organism evidence="14 15">
    <name type="scientific">Roseivirga pacifica</name>
    <dbReference type="NCBI Taxonomy" id="1267423"/>
    <lineage>
        <taxon>Bacteria</taxon>
        <taxon>Pseudomonadati</taxon>
        <taxon>Bacteroidota</taxon>
        <taxon>Cytophagia</taxon>
        <taxon>Cytophagales</taxon>
        <taxon>Roseivirgaceae</taxon>
        <taxon>Roseivirga</taxon>
    </lineage>
</organism>
<dbReference type="Gene3D" id="2.40.170.20">
    <property type="entry name" value="TonB-dependent receptor, beta-barrel domain"/>
    <property type="match status" value="1"/>
</dbReference>
<dbReference type="Gene3D" id="2.60.40.1120">
    <property type="entry name" value="Carboxypeptidase-like, regulatory domain"/>
    <property type="match status" value="1"/>
</dbReference>
<dbReference type="InterPro" id="IPR036942">
    <property type="entry name" value="Beta-barrel_TonB_sf"/>
</dbReference>
<dbReference type="Gene3D" id="2.170.130.10">
    <property type="entry name" value="TonB-dependent receptor, plug domain"/>
    <property type="match status" value="1"/>
</dbReference>
<comment type="subcellular location">
    <subcellularLocation>
        <location evidence="1">Cell outer membrane</location>
        <topology evidence="1">Multi-pass membrane protein</topology>
    </subcellularLocation>
</comment>
<evidence type="ECO:0000256" key="7">
    <source>
        <dbReference type="ARBA" id="ARBA00023136"/>
    </source>
</evidence>
<evidence type="ECO:0000256" key="10">
    <source>
        <dbReference type="RuleBase" id="RU003357"/>
    </source>
</evidence>
<evidence type="ECO:0000256" key="2">
    <source>
        <dbReference type="ARBA" id="ARBA00022448"/>
    </source>
</evidence>
<sequence>MNKRLHAVLTVLLLSLCLIFSFSVRAQTEDTRVLIGDPNKTSTGRVLVKGKVLGKEERSGLFSATVAVKNTNIGVITTEDGSFEFTINTGSYTLIFQFLGKQSKTIPVQIVGNGSIEVTLKDEVTALQQVTIEAQGEDRNIAVINAGVNQLSIKEIESLPTFMGEVDVISSLKALPGVGSVGEGASGFNVRGGRTDQNLILQDGAILFNANHVLGFFSSFNPDATDNFTLYKGNMPANYGGRVSSVLDVNMKEGNTERVNVKGGLGLVASRLLAEGPINKGSTRFLVAARASYSDWVLKQSKNIDVVNSSARFHDVNLKLTQRINASNRLNLSYYKSGDYFKYTDEFGFRWNTDIFNLNWRSAISDRLVSSTRVVKGDYRSQLFDPSGVDAAEVNNGVDYWQANQTFYYNVSEKNNLTFGADYVRYDLKDETSTPLGDNSGIVPETVDKESGNEYALFINDEMEIGQRLGVSLGLRYAFFQNVGPYNVYQYDPTKPILVENITDTIAYGKGDKIKSYSGLEPRIGVRYKFNESTSVKLSFNRTQQFIHTLSNSAAATPTDELQLSNTYFKPLISNNYSIGLFKNYADNKYELSAEVYYRAMDNLLDYKDFVDLLMNDHLETDVLAGKGRAYGLELFLKKSKGVLTGWLAYTLGRTEVQMVGDEPDETINDGEWYPANFDRTHSFSFVSTVQLRGSSSFNWNIVYNTGRPINAIESNYRIDGTIIPDFSDRNAYRIPDYFRVDLSFTFGRDILKAELRDKLADRRYKGTLTIGIYNVLARKNAYSVFFKRPDDFGLLPRPHRLTVLGAAFPTLTYNFQF</sequence>
<evidence type="ECO:0000313" key="15">
    <source>
        <dbReference type="Proteomes" id="UP000199437"/>
    </source>
</evidence>
<dbReference type="EMBL" id="FOIR01000001">
    <property type="protein sequence ID" value="SEV87747.1"/>
    <property type="molecule type" value="Genomic_DNA"/>
</dbReference>
<dbReference type="Pfam" id="PF07715">
    <property type="entry name" value="Plug"/>
    <property type="match status" value="1"/>
</dbReference>
<evidence type="ECO:0000256" key="3">
    <source>
        <dbReference type="ARBA" id="ARBA00022452"/>
    </source>
</evidence>
<keyword evidence="7 10" id="KW-0472">Membrane</keyword>
<feature type="chain" id="PRO_5011766829" evidence="11">
    <location>
        <begin position="27"/>
        <end position="818"/>
    </location>
</feature>
<keyword evidence="15" id="KW-1185">Reference proteome</keyword>
<dbReference type="PANTHER" id="PTHR30069:SF29">
    <property type="entry name" value="HEMOGLOBIN AND HEMOGLOBIN-HAPTOGLOBIN-BINDING PROTEIN 1-RELATED"/>
    <property type="match status" value="1"/>
</dbReference>
<reference evidence="15" key="1">
    <citation type="submission" date="2016-10" db="EMBL/GenBank/DDBJ databases">
        <authorList>
            <person name="Varghese N."/>
            <person name="Submissions S."/>
        </authorList>
    </citation>
    <scope>NUCLEOTIDE SEQUENCE [LARGE SCALE GENOMIC DNA]</scope>
    <source>
        <strain evidence="15">CGMCC 1.12402</strain>
    </source>
</reference>
<dbReference type="InterPro" id="IPR012910">
    <property type="entry name" value="Plug_dom"/>
</dbReference>
<gene>
    <name evidence="14" type="ORF">SAMN05216290_0403</name>
</gene>
<name>A0A1I0MHB9_9BACT</name>
<dbReference type="SUPFAM" id="SSF49464">
    <property type="entry name" value="Carboxypeptidase regulatory domain-like"/>
    <property type="match status" value="1"/>
</dbReference>
<dbReference type="OrthoDB" id="1111684at2"/>
<dbReference type="RefSeq" id="WP_090256721.1">
    <property type="nucleotide sequence ID" value="NZ_FOIR01000001.1"/>
</dbReference>
<keyword evidence="5 11" id="KW-0732">Signal</keyword>
<feature type="signal peptide" evidence="11">
    <location>
        <begin position="1"/>
        <end position="26"/>
    </location>
</feature>
<evidence type="ECO:0000259" key="13">
    <source>
        <dbReference type="Pfam" id="PF07715"/>
    </source>
</evidence>
<dbReference type="InterPro" id="IPR000531">
    <property type="entry name" value="Beta-barrel_TonB"/>
</dbReference>
<dbReference type="InterPro" id="IPR008969">
    <property type="entry name" value="CarboxyPept-like_regulatory"/>
</dbReference>
<protein>
    <submittedName>
        <fullName evidence="14">Outer membrane receptor proteins, mostly Fe transport</fullName>
    </submittedName>
</protein>
<keyword evidence="9" id="KW-0998">Cell outer membrane</keyword>
<keyword evidence="2" id="KW-0813">Transport</keyword>
<keyword evidence="4" id="KW-0812">Transmembrane</keyword>
<evidence type="ECO:0000256" key="8">
    <source>
        <dbReference type="ARBA" id="ARBA00023170"/>
    </source>
</evidence>
<dbReference type="Proteomes" id="UP000199437">
    <property type="component" value="Unassembled WGS sequence"/>
</dbReference>
<dbReference type="GO" id="GO:0015344">
    <property type="term" value="F:siderophore uptake transmembrane transporter activity"/>
    <property type="evidence" value="ECO:0007669"/>
    <property type="project" value="TreeGrafter"/>
</dbReference>
<dbReference type="GO" id="GO:0044718">
    <property type="term" value="P:siderophore transmembrane transport"/>
    <property type="evidence" value="ECO:0007669"/>
    <property type="project" value="TreeGrafter"/>
</dbReference>
<keyword evidence="8 14" id="KW-0675">Receptor</keyword>
<dbReference type="GO" id="GO:0009279">
    <property type="term" value="C:cell outer membrane"/>
    <property type="evidence" value="ECO:0007669"/>
    <property type="project" value="UniProtKB-SubCell"/>
</dbReference>
<dbReference type="InterPro" id="IPR039426">
    <property type="entry name" value="TonB-dep_rcpt-like"/>
</dbReference>
<evidence type="ECO:0000256" key="6">
    <source>
        <dbReference type="ARBA" id="ARBA00023077"/>
    </source>
</evidence>
<evidence type="ECO:0000259" key="12">
    <source>
        <dbReference type="Pfam" id="PF00593"/>
    </source>
</evidence>
<comment type="similarity">
    <text evidence="10">Belongs to the TonB-dependent receptor family.</text>
</comment>
<evidence type="ECO:0000256" key="9">
    <source>
        <dbReference type="ARBA" id="ARBA00023237"/>
    </source>
</evidence>
<dbReference type="GeneID" id="99985165"/>
<accession>A0A1I0MHB9</accession>
<keyword evidence="3" id="KW-1134">Transmembrane beta strand</keyword>
<evidence type="ECO:0000256" key="11">
    <source>
        <dbReference type="SAM" id="SignalP"/>
    </source>
</evidence>
<feature type="domain" description="TonB-dependent receptor plug" evidence="13">
    <location>
        <begin position="165"/>
        <end position="242"/>
    </location>
</feature>